<keyword evidence="4 5" id="KW-0539">Nucleus</keyword>
<keyword evidence="9" id="KW-1185">Reference proteome</keyword>
<feature type="compositionally biased region" description="Acidic residues" evidence="6">
    <location>
        <begin position="168"/>
        <end position="194"/>
    </location>
</feature>
<gene>
    <name evidence="8" type="ORF">PPNO1_LOCUS9019</name>
</gene>
<dbReference type="OrthoDB" id="435460at2759"/>
<comment type="function">
    <text evidence="5">Involved in the regulation of telomere length, clustering and has a specific role in telomere position effect (TPE).</text>
</comment>
<keyword evidence="2" id="KW-0010">Activator</keyword>
<dbReference type="EMBL" id="CALLCH030000020">
    <property type="protein sequence ID" value="CAI4219459.1"/>
    <property type="molecule type" value="Genomic_DNA"/>
</dbReference>
<organism evidence="8 9">
    <name type="scientific">Parascedosporium putredinis</name>
    <dbReference type="NCBI Taxonomy" id="1442378"/>
    <lineage>
        <taxon>Eukaryota</taxon>
        <taxon>Fungi</taxon>
        <taxon>Dikarya</taxon>
        <taxon>Ascomycota</taxon>
        <taxon>Pezizomycotina</taxon>
        <taxon>Sordariomycetes</taxon>
        <taxon>Hypocreomycetidae</taxon>
        <taxon>Microascales</taxon>
        <taxon>Microascaceae</taxon>
        <taxon>Parascedosporium</taxon>
    </lineage>
</organism>
<keyword evidence="5" id="KW-0779">Telomere</keyword>
<evidence type="ECO:0000313" key="8">
    <source>
        <dbReference type="EMBL" id="CAI4219459.1"/>
    </source>
</evidence>
<dbReference type="PANTHER" id="PTHR16466:SF6">
    <property type="entry name" value="TELOMERIC REPEAT-BINDING FACTOR 2-INTERACTING PROTEIN 1"/>
    <property type="match status" value="1"/>
</dbReference>
<accession>A0A9P1MDH9</accession>
<sequence>MWNSKVIYEELAKQRPHHSSSSWQNRFTERWRRNEVDMRNWNLKRIEPPQNDSPQSSTISVRFYEDLDIWAETETETGRAPTIPRWHQIKDVEFELWDLYAAVTTQDCGMSDIDWDLVAEVMGLDWIAAPEIPEVLEGCWDKYLSKFHEEISDFVFDTQAAAGIVADDEDLEEDDGGYSSEEELGQSGGEEMEEINASVGGGRKPRTSSSPTLIDLLPPPLSVLKRKRTSRQAEIPSTPDALLDTRFARLNDETPTRKRRKLANIEGQDKPPNQSLALALGEREVGSEAEDTAQEALQVLVRTPNALGIAEPETIMRTTIRTKTTTTAITTESLPGSSPHAARPSSSRQLRSTAVGQHRELPPPDQGNDALEELGQDEDEEEEEEQEEAEVVVAGDSADDLETEEEENNSEEVFAAIDRFEALGYDRDVVVESLFWTSMDPDKALTVMKSFNSGYDIPQNKQGIWTPQDDKKLKAVDVGGRGTARYRNALIKKHGQALVDARRRFLADAEAIGLSFH</sequence>
<dbReference type="Pfam" id="PF11626">
    <property type="entry name" value="Rap1_C"/>
    <property type="match status" value="1"/>
</dbReference>
<dbReference type="Gene3D" id="1.10.10.2170">
    <property type="match status" value="1"/>
</dbReference>
<comment type="similarity">
    <text evidence="5">Belongs to the RAP1 family.</text>
</comment>
<evidence type="ECO:0000256" key="6">
    <source>
        <dbReference type="SAM" id="MobiDB-lite"/>
    </source>
</evidence>
<dbReference type="Proteomes" id="UP000838763">
    <property type="component" value="Unassembled WGS sequence"/>
</dbReference>
<evidence type="ECO:0000256" key="1">
    <source>
        <dbReference type="ARBA" id="ARBA00023015"/>
    </source>
</evidence>
<feature type="region of interest" description="Disordered" evidence="6">
    <location>
        <begin position="327"/>
        <end position="410"/>
    </location>
</feature>
<evidence type="ECO:0000256" key="4">
    <source>
        <dbReference type="ARBA" id="ARBA00023242"/>
    </source>
</evidence>
<evidence type="ECO:0000256" key="3">
    <source>
        <dbReference type="ARBA" id="ARBA00023163"/>
    </source>
</evidence>
<feature type="compositionally biased region" description="Acidic residues" evidence="6">
    <location>
        <begin position="370"/>
        <end position="390"/>
    </location>
</feature>
<proteinExistence type="inferred from homology"/>
<dbReference type="InterPro" id="IPR039595">
    <property type="entry name" value="TE2IP/Rap1"/>
</dbReference>
<dbReference type="InterPro" id="IPR021661">
    <property type="entry name" value="Rap1_C"/>
</dbReference>
<name>A0A9P1MDH9_9PEZI</name>
<feature type="region of interest" description="Disordered" evidence="6">
    <location>
        <begin position="168"/>
        <end position="217"/>
    </location>
</feature>
<keyword evidence="5" id="KW-0158">Chromosome</keyword>
<keyword evidence="1" id="KW-0805">Transcription regulation</keyword>
<dbReference type="GO" id="GO:0042162">
    <property type="term" value="F:telomeric DNA binding"/>
    <property type="evidence" value="ECO:0007669"/>
    <property type="project" value="TreeGrafter"/>
</dbReference>
<feature type="domain" description="TRF2-interacting telomeric protein/Rap1 C-terminal" evidence="7">
    <location>
        <begin position="420"/>
        <end position="507"/>
    </location>
</feature>
<feature type="compositionally biased region" description="Low complexity" evidence="6">
    <location>
        <begin position="327"/>
        <end position="348"/>
    </location>
</feature>
<evidence type="ECO:0000256" key="5">
    <source>
        <dbReference type="RuleBase" id="RU367107"/>
    </source>
</evidence>
<comment type="caution">
    <text evidence="8">The sequence shown here is derived from an EMBL/GenBank/DDBJ whole genome shotgun (WGS) entry which is preliminary data.</text>
</comment>
<dbReference type="AlphaFoldDB" id="A0A9P1MDH9"/>
<keyword evidence="3" id="KW-0804">Transcription</keyword>
<dbReference type="GO" id="GO:0031848">
    <property type="term" value="P:protection from non-homologous end joining at telomere"/>
    <property type="evidence" value="ECO:0007669"/>
    <property type="project" value="TreeGrafter"/>
</dbReference>
<protein>
    <recommendedName>
        <fullName evidence="5">DNA-binding protein RAP1</fullName>
    </recommendedName>
</protein>
<dbReference type="GO" id="GO:0010833">
    <property type="term" value="P:telomere maintenance via telomere lengthening"/>
    <property type="evidence" value="ECO:0007669"/>
    <property type="project" value="UniProtKB-UniRule"/>
</dbReference>
<dbReference type="GO" id="GO:0070187">
    <property type="term" value="C:shelterin complex"/>
    <property type="evidence" value="ECO:0007669"/>
    <property type="project" value="TreeGrafter"/>
</dbReference>
<evidence type="ECO:0000259" key="7">
    <source>
        <dbReference type="Pfam" id="PF11626"/>
    </source>
</evidence>
<dbReference type="PANTHER" id="PTHR16466">
    <property type="entry name" value="TELOMERE REPEAT-BINDING FACTOR 2-INTERACTING PROTEIN 1"/>
    <property type="match status" value="1"/>
</dbReference>
<evidence type="ECO:0000256" key="2">
    <source>
        <dbReference type="ARBA" id="ARBA00023159"/>
    </source>
</evidence>
<comment type="subunit">
    <text evidence="5">Homodimer.</text>
</comment>
<comment type="subcellular location">
    <subcellularLocation>
        <location evidence="5">Nucleus</location>
    </subcellularLocation>
    <subcellularLocation>
        <location evidence="5">Chromosome</location>
        <location evidence="5">Telomere</location>
    </subcellularLocation>
</comment>
<reference evidence="8" key="1">
    <citation type="submission" date="2022-11" db="EMBL/GenBank/DDBJ databases">
        <authorList>
            <person name="Scott C."/>
            <person name="Bruce N."/>
        </authorList>
    </citation>
    <scope>NUCLEOTIDE SEQUENCE</scope>
</reference>
<evidence type="ECO:0000313" key="9">
    <source>
        <dbReference type="Proteomes" id="UP000838763"/>
    </source>
</evidence>
<dbReference type="InterPro" id="IPR038104">
    <property type="entry name" value="Rap1_C_sf"/>
</dbReference>
<feature type="compositionally biased region" description="Acidic residues" evidence="6">
    <location>
        <begin position="397"/>
        <end position="410"/>
    </location>
</feature>